<name>A0A1I8C1A5_MELHA</name>
<organism evidence="2 3">
    <name type="scientific">Meloidogyne hapla</name>
    <name type="common">Root-knot nematode worm</name>
    <dbReference type="NCBI Taxonomy" id="6305"/>
    <lineage>
        <taxon>Eukaryota</taxon>
        <taxon>Metazoa</taxon>
        <taxon>Ecdysozoa</taxon>
        <taxon>Nematoda</taxon>
        <taxon>Chromadorea</taxon>
        <taxon>Rhabditida</taxon>
        <taxon>Tylenchina</taxon>
        <taxon>Tylenchomorpha</taxon>
        <taxon>Tylenchoidea</taxon>
        <taxon>Meloidogynidae</taxon>
        <taxon>Meloidogyninae</taxon>
        <taxon>Meloidogyne</taxon>
    </lineage>
</organism>
<evidence type="ECO:0000256" key="1">
    <source>
        <dbReference type="SAM" id="MobiDB-lite"/>
    </source>
</evidence>
<dbReference type="AlphaFoldDB" id="A0A1I8C1A5"/>
<feature type="compositionally biased region" description="Basic residues" evidence="1">
    <location>
        <begin position="190"/>
        <end position="199"/>
    </location>
</feature>
<reference evidence="3" key="1">
    <citation type="submission" date="2016-11" db="UniProtKB">
        <authorList>
            <consortium name="WormBaseParasite"/>
        </authorList>
    </citation>
    <scope>IDENTIFICATION</scope>
</reference>
<feature type="compositionally biased region" description="Basic and acidic residues" evidence="1">
    <location>
        <begin position="178"/>
        <end position="189"/>
    </location>
</feature>
<keyword evidence="2" id="KW-1185">Reference proteome</keyword>
<sequence>MLVPHSSWCIRPDQNILAVSQFVQTIKLKELEFIDTKVKVIIEFVEKNSNLIYYLSTNNGCKISGNVDSQIIKRFDGKILMMLEDTDNDEYKRGVNICVSHQLKTISKSLEELNINEAKMTELRKGIYFNVTKINNYDKEYELVEKNFKFKGNTIAFGYIEPLFEENSKNDYEKYNLAENKNPEEEKEKPLKKRQNVRD</sequence>
<feature type="region of interest" description="Disordered" evidence="1">
    <location>
        <begin position="178"/>
        <end position="199"/>
    </location>
</feature>
<protein>
    <submittedName>
        <fullName evidence="3">Uncharacterized protein</fullName>
    </submittedName>
</protein>
<evidence type="ECO:0000313" key="3">
    <source>
        <dbReference type="WBParaSite" id="MhA1_Contig88.frz3.gene67"/>
    </source>
</evidence>
<evidence type="ECO:0000313" key="2">
    <source>
        <dbReference type="Proteomes" id="UP000095281"/>
    </source>
</evidence>
<dbReference type="WBParaSite" id="MhA1_Contig88.frz3.gene67">
    <property type="protein sequence ID" value="MhA1_Contig88.frz3.gene67"/>
    <property type="gene ID" value="MhA1_Contig88.frz3.gene67"/>
</dbReference>
<proteinExistence type="predicted"/>
<dbReference type="Proteomes" id="UP000095281">
    <property type="component" value="Unplaced"/>
</dbReference>
<accession>A0A1I8C1A5</accession>